<dbReference type="EMBL" id="JARAOO010000006">
    <property type="protein sequence ID" value="KAJ7963777.1"/>
    <property type="molecule type" value="Genomic_DNA"/>
</dbReference>
<dbReference type="GO" id="GO:0005634">
    <property type="term" value="C:nucleus"/>
    <property type="evidence" value="ECO:0007669"/>
    <property type="project" value="UniProtKB-SubCell"/>
</dbReference>
<dbReference type="GO" id="GO:0003700">
    <property type="term" value="F:DNA-binding transcription factor activity"/>
    <property type="evidence" value="ECO:0007669"/>
    <property type="project" value="InterPro"/>
</dbReference>
<evidence type="ECO:0000313" key="9">
    <source>
        <dbReference type="EMBL" id="KAJ7963777.1"/>
    </source>
</evidence>
<sequence length="490" mass="54381">MVHNSDSICKSTDEHLSSPGIIMSWLNGKRVVVDEMDFFAEKNRKSTHDGVKQEVITDGHDDGDQIMLQRHIDLHVNTGLDLKMNTSTNKSTTDDRTSHNIEDKTASIELAALLAELHQMREENEGLKDKIREVNNNYNTLHMHLVRLMQRQNSHGNKAAGMILDTGLAAFVEKDVQSKNLVELMEGKIDQQNYTTRENVQFLDLANSSSDSSIRGVRAKRDESPNREFPAGSWLTNKVPKFSHFGDVDQAAETMSMIKKARVSVRTRSESSMISDGCQWRKYGQKMAKGNPCPRAYYRCTMGTGCPVRKQVQRCAEERSILITTYEGQHNHPLPPTAAAMASTTSAAASMLLSGSMRSADGLMNTNLLARSTILACSPNIATISASAPFPTITLDLTQTNNNNPLQRSTSPQAQFSLSQILGQQALNQSKFSGLHGKPQEATSLEDTAQESGETTAFGELEHKGRRSNDTAFYYLRFSFCFSFMLCIVV</sequence>
<dbReference type="Pfam" id="PF03106">
    <property type="entry name" value="WRKY"/>
    <property type="match status" value="1"/>
</dbReference>
<feature type="region of interest" description="Disordered" evidence="7">
    <location>
        <begin position="433"/>
        <end position="452"/>
    </location>
</feature>
<comment type="subcellular location">
    <subcellularLocation>
        <location evidence="1">Nucleus</location>
    </subcellularLocation>
</comment>
<comment type="caution">
    <text evidence="9">The sequence shown here is derived from an EMBL/GenBank/DDBJ whole genome shotgun (WGS) entry which is preliminary data.</text>
</comment>
<keyword evidence="5" id="KW-0539">Nucleus</keyword>
<evidence type="ECO:0000256" key="2">
    <source>
        <dbReference type="ARBA" id="ARBA00023015"/>
    </source>
</evidence>
<keyword evidence="4" id="KW-0804">Transcription</keyword>
<dbReference type="InterPro" id="IPR036576">
    <property type="entry name" value="WRKY_dom_sf"/>
</dbReference>
<dbReference type="SMART" id="SM00774">
    <property type="entry name" value="WRKY"/>
    <property type="match status" value="1"/>
</dbReference>
<dbReference type="Proteomes" id="UP001163823">
    <property type="component" value="Chromosome 6"/>
</dbReference>
<dbReference type="GO" id="GO:0043565">
    <property type="term" value="F:sequence-specific DNA binding"/>
    <property type="evidence" value="ECO:0007669"/>
    <property type="project" value="InterPro"/>
</dbReference>
<feature type="domain" description="WRKY" evidence="8">
    <location>
        <begin position="269"/>
        <end position="335"/>
    </location>
</feature>
<keyword evidence="6" id="KW-0175">Coiled coil</keyword>
<dbReference type="InterPro" id="IPR044810">
    <property type="entry name" value="WRKY_plant"/>
</dbReference>
<dbReference type="PANTHER" id="PTHR31429">
    <property type="entry name" value="WRKY TRANSCRIPTION FACTOR 36-RELATED"/>
    <property type="match status" value="1"/>
</dbReference>
<keyword evidence="10" id="KW-1185">Reference proteome</keyword>
<dbReference type="PANTHER" id="PTHR31429:SF81">
    <property type="entry name" value="TRANSCRIPTION FACTOR WRKY FAMILY-RELATED"/>
    <property type="match status" value="1"/>
</dbReference>
<evidence type="ECO:0000256" key="7">
    <source>
        <dbReference type="SAM" id="MobiDB-lite"/>
    </source>
</evidence>
<evidence type="ECO:0000259" key="8">
    <source>
        <dbReference type="PROSITE" id="PS50811"/>
    </source>
</evidence>
<keyword evidence="2" id="KW-0805">Transcription regulation</keyword>
<name>A0AAD7PQH1_QUISA</name>
<evidence type="ECO:0000313" key="10">
    <source>
        <dbReference type="Proteomes" id="UP001163823"/>
    </source>
</evidence>
<evidence type="ECO:0000256" key="3">
    <source>
        <dbReference type="ARBA" id="ARBA00023125"/>
    </source>
</evidence>
<dbReference type="SUPFAM" id="SSF118290">
    <property type="entry name" value="WRKY DNA-binding domain"/>
    <property type="match status" value="1"/>
</dbReference>
<dbReference type="InterPro" id="IPR003657">
    <property type="entry name" value="WRKY_dom"/>
</dbReference>
<protein>
    <submittedName>
        <fullName evidence="9">WRKY family transcription factor</fullName>
    </submittedName>
</protein>
<feature type="coiled-coil region" evidence="6">
    <location>
        <begin position="110"/>
        <end position="137"/>
    </location>
</feature>
<evidence type="ECO:0000256" key="5">
    <source>
        <dbReference type="ARBA" id="ARBA00023242"/>
    </source>
</evidence>
<dbReference type="PROSITE" id="PS50811">
    <property type="entry name" value="WRKY"/>
    <property type="match status" value="1"/>
</dbReference>
<evidence type="ECO:0000256" key="4">
    <source>
        <dbReference type="ARBA" id="ARBA00023163"/>
    </source>
</evidence>
<evidence type="ECO:0000256" key="1">
    <source>
        <dbReference type="ARBA" id="ARBA00004123"/>
    </source>
</evidence>
<dbReference type="KEGG" id="qsa:O6P43_013684"/>
<dbReference type="FunFam" id="2.20.25.80:FF:000002">
    <property type="entry name" value="probable WRKY transcription factor 31"/>
    <property type="match status" value="1"/>
</dbReference>
<feature type="compositionally biased region" description="Polar residues" evidence="7">
    <location>
        <begin position="441"/>
        <end position="452"/>
    </location>
</feature>
<gene>
    <name evidence="9" type="ORF">O6P43_013684</name>
</gene>
<organism evidence="9 10">
    <name type="scientific">Quillaja saponaria</name>
    <name type="common">Soap bark tree</name>
    <dbReference type="NCBI Taxonomy" id="32244"/>
    <lineage>
        <taxon>Eukaryota</taxon>
        <taxon>Viridiplantae</taxon>
        <taxon>Streptophyta</taxon>
        <taxon>Embryophyta</taxon>
        <taxon>Tracheophyta</taxon>
        <taxon>Spermatophyta</taxon>
        <taxon>Magnoliopsida</taxon>
        <taxon>eudicotyledons</taxon>
        <taxon>Gunneridae</taxon>
        <taxon>Pentapetalae</taxon>
        <taxon>rosids</taxon>
        <taxon>fabids</taxon>
        <taxon>Fabales</taxon>
        <taxon>Quillajaceae</taxon>
        <taxon>Quillaja</taxon>
    </lineage>
</organism>
<proteinExistence type="predicted"/>
<accession>A0AAD7PQH1</accession>
<keyword evidence="3" id="KW-0238">DNA-binding</keyword>
<dbReference type="AlphaFoldDB" id="A0AAD7PQH1"/>
<dbReference type="Gene3D" id="2.20.25.80">
    <property type="entry name" value="WRKY domain"/>
    <property type="match status" value="1"/>
</dbReference>
<reference evidence="9" key="1">
    <citation type="journal article" date="2023" name="Science">
        <title>Elucidation of the pathway for biosynthesis of saponin adjuvants from the soapbark tree.</title>
        <authorList>
            <person name="Reed J."/>
            <person name="Orme A."/>
            <person name="El-Demerdash A."/>
            <person name="Owen C."/>
            <person name="Martin L.B.B."/>
            <person name="Misra R.C."/>
            <person name="Kikuchi S."/>
            <person name="Rejzek M."/>
            <person name="Martin A.C."/>
            <person name="Harkess A."/>
            <person name="Leebens-Mack J."/>
            <person name="Louveau T."/>
            <person name="Stephenson M.J."/>
            <person name="Osbourn A."/>
        </authorList>
    </citation>
    <scope>NUCLEOTIDE SEQUENCE</scope>
    <source>
        <strain evidence="9">S10</strain>
    </source>
</reference>
<evidence type="ECO:0000256" key="6">
    <source>
        <dbReference type="SAM" id="Coils"/>
    </source>
</evidence>